<evidence type="ECO:0000313" key="2">
    <source>
        <dbReference type="Proteomes" id="UP000274504"/>
    </source>
</evidence>
<gene>
    <name evidence="1" type="ORF">HDID_LOCUS4826</name>
</gene>
<reference evidence="3" key="1">
    <citation type="submission" date="2017-02" db="UniProtKB">
        <authorList>
            <consortium name="WormBaseParasite"/>
        </authorList>
    </citation>
    <scope>IDENTIFICATION</scope>
</reference>
<name>A0A0R3SIR3_HYMDI</name>
<evidence type="ECO:0000313" key="3">
    <source>
        <dbReference type="WBParaSite" id="HDID_0000482801-mRNA-1"/>
    </source>
</evidence>
<reference evidence="1 2" key="2">
    <citation type="submission" date="2018-11" db="EMBL/GenBank/DDBJ databases">
        <authorList>
            <consortium name="Pathogen Informatics"/>
        </authorList>
    </citation>
    <scope>NUCLEOTIDE SEQUENCE [LARGE SCALE GENOMIC DNA]</scope>
</reference>
<organism evidence="3">
    <name type="scientific">Hymenolepis diminuta</name>
    <name type="common">Rat tapeworm</name>
    <dbReference type="NCBI Taxonomy" id="6216"/>
    <lineage>
        <taxon>Eukaryota</taxon>
        <taxon>Metazoa</taxon>
        <taxon>Spiralia</taxon>
        <taxon>Lophotrochozoa</taxon>
        <taxon>Platyhelminthes</taxon>
        <taxon>Cestoda</taxon>
        <taxon>Eucestoda</taxon>
        <taxon>Cyclophyllidea</taxon>
        <taxon>Hymenolepididae</taxon>
        <taxon>Hymenolepis</taxon>
    </lineage>
</organism>
<protein>
    <submittedName>
        <fullName evidence="3">DUF5734 domain-containing protein</fullName>
    </submittedName>
</protein>
<dbReference type="OrthoDB" id="10379859at2759"/>
<sequence>MLKGFQLLIEKESVPAISASISSTPDVKTSSNVVPLSDAKNLGSHLPTRLPSTPKRSVLSHSAAFRLRHQAAKQQGAKNVRDLQDRSGLTTISSLHSRVNTVTGPFGGNLVSSSVTTRKVPSSYHGKLKIMGSVLL</sequence>
<dbReference type="WBParaSite" id="HDID_0000482801-mRNA-1">
    <property type="protein sequence ID" value="HDID_0000482801-mRNA-1"/>
    <property type="gene ID" value="HDID_0000482801"/>
</dbReference>
<dbReference type="EMBL" id="UYSG01002048">
    <property type="protein sequence ID" value="VDL56306.1"/>
    <property type="molecule type" value="Genomic_DNA"/>
</dbReference>
<evidence type="ECO:0000313" key="1">
    <source>
        <dbReference type="EMBL" id="VDL56306.1"/>
    </source>
</evidence>
<accession>A0A0R3SIR3</accession>
<dbReference type="Proteomes" id="UP000274504">
    <property type="component" value="Unassembled WGS sequence"/>
</dbReference>
<dbReference type="AlphaFoldDB" id="A0A0R3SIR3"/>
<proteinExistence type="predicted"/>